<dbReference type="AlphaFoldDB" id="A0AA86RHZ9"/>
<name>A0AA86RHZ9_9EUKA</name>
<reference evidence="2 3" key="2">
    <citation type="submission" date="2024-07" db="EMBL/GenBank/DDBJ databases">
        <authorList>
            <person name="Akdeniz Z."/>
        </authorList>
    </citation>
    <scope>NUCLEOTIDE SEQUENCE [LARGE SCALE GENOMIC DNA]</scope>
</reference>
<dbReference type="EMBL" id="CATOUU010001184">
    <property type="protein sequence ID" value="CAI9978240.1"/>
    <property type="molecule type" value="Genomic_DNA"/>
</dbReference>
<protein>
    <submittedName>
        <fullName evidence="2">Hypothetical_protein</fullName>
    </submittedName>
</protein>
<dbReference type="Proteomes" id="UP001642409">
    <property type="component" value="Unassembled WGS sequence"/>
</dbReference>
<accession>A0AA86RHZ9</accession>
<proteinExistence type="predicted"/>
<reference evidence="1" key="1">
    <citation type="submission" date="2023-06" db="EMBL/GenBank/DDBJ databases">
        <authorList>
            <person name="Kurt Z."/>
        </authorList>
    </citation>
    <scope>NUCLEOTIDE SEQUENCE</scope>
</reference>
<gene>
    <name evidence="2" type="ORF">HINF_LOCUS60342</name>
    <name evidence="1" type="ORF">HINF_LOCUS65885</name>
</gene>
<sequence>MWAINSLSLECKLIFLQNQKTQILKVEADALQLNLNCWCTSRDTLGIITTFASDNYWEIYNDSTNLQIQPEKRYLQNLTKQGQFEYWRRLRLFHGKIDILVSFIRQFASQEYETLEE</sequence>
<comment type="caution">
    <text evidence="1">The sequence shown here is derived from an EMBL/GenBank/DDBJ whole genome shotgun (WGS) entry which is preliminary data.</text>
</comment>
<dbReference type="EMBL" id="CAXDID020000353">
    <property type="protein sequence ID" value="CAL6081440.1"/>
    <property type="molecule type" value="Genomic_DNA"/>
</dbReference>
<evidence type="ECO:0000313" key="1">
    <source>
        <dbReference type="EMBL" id="CAI9978240.1"/>
    </source>
</evidence>
<organism evidence="1">
    <name type="scientific">Hexamita inflata</name>
    <dbReference type="NCBI Taxonomy" id="28002"/>
    <lineage>
        <taxon>Eukaryota</taxon>
        <taxon>Metamonada</taxon>
        <taxon>Diplomonadida</taxon>
        <taxon>Hexamitidae</taxon>
        <taxon>Hexamitinae</taxon>
        <taxon>Hexamita</taxon>
    </lineage>
</organism>
<keyword evidence="3" id="KW-1185">Reference proteome</keyword>
<evidence type="ECO:0000313" key="2">
    <source>
        <dbReference type="EMBL" id="CAL6081440.1"/>
    </source>
</evidence>
<evidence type="ECO:0000313" key="3">
    <source>
        <dbReference type="Proteomes" id="UP001642409"/>
    </source>
</evidence>